<dbReference type="InterPro" id="IPR006311">
    <property type="entry name" value="TAT_signal"/>
</dbReference>
<organism evidence="2 3">
    <name type="scientific">Streptomyces varsoviensis</name>
    <dbReference type="NCBI Taxonomy" id="67373"/>
    <lineage>
        <taxon>Bacteria</taxon>
        <taxon>Bacillati</taxon>
        <taxon>Actinomycetota</taxon>
        <taxon>Actinomycetes</taxon>
        <taxon>Kitasatosporales</taxon>
        <taxon>Streptomycetaceae</taxon>
        <taxon>Streptomyces</taxon>
    </lineage>
</organism>
<evidence type="ECO:0000313" key="3">
    <source>
        <dbReference type="Proteomes" id="UP000037020"/>
    </source>
</evidence>
<sequence>MHTRRRLAATAASLVVASGALVVISAPASSAGALSCGIARITGSAGHQGAYASCDAMGVKWKIAINCYGNGVHYRHFGNVIKADKSGVSTAWCDTNGVIEDGGIDIVPA</sequence>
<reference evidence="2 3" key="1">
    <citation type="submission" date="2015-07" db="EMBL/GenBank/DDBJ databases">
        <authorList>
            <person name="Ju K.-S."/>
            <person name="Doroghazi J.R."/>
            <person name="Metcalf W.W."/>
        </authorList>
    </citation>
    <scope>NUCLEOTIDE SEQUENCE [LARGE SCALE GENOMIC DNA]</scope>
    <source>
        <strain evidence="2 3">NRRL B-3589</strain>
    </source>
</reference>
<keyword evidence="3" id="KW-1185">Reference proteome</keyword>
<dbReference type="EMBL" id="LGUT01003703">
    <property type="protein sequence ID" value="KOG80754.1"/>
    <property type="molecule type" value="Genomic_DNA"/>
</dbReference>
<evidence type="ECO:0000313" key="2">
    <source>
        <dbReference type="EMBL" id="KOG80754.1"/>
    </source>
</evidence>
<keyword evidence="1" id="KW-0732">Signal</keyword>
<dbReference type="PROSITE" id="PS51318">
    <property type="entry name" value="TAT"/>
    <property type="match status" value="1"/>
</dbReference>
<gene>
    <name evidence="2" type="ORF">ADK38_39150</name>
</gene>
<comment type="caution">
    <text evidence="2">The sequence shown here is derived from an EMBL/GenBank/DDBJ whole genome shotgun (WGS) entry which is preliminary data.</text>
</comment>
<proteinExistence type="predicted"/>
<feature type="chain" id="PRO_5047208846" description="Secreted protein" evidence="1">
    <location>
        <begin position="23"/>
        <end position="109"/>
    </location>
</feature>
<dbReference type="Proteomes" id="UP000037020">
    <property type="component" value="Unassembled WGS sequence"/>
</dbReference>
<feature type="signal peptide" evidence="1">
    <location>
        <begin position="1"/>
        <end position="22"/>
    </location>
</feature>
<accession>A0ABR5IV11</accession>
<name>A0ABR5IV11_9ACTN</name>
<evidence type="ECO:0008006" key="4">
    <source>
        <dbReference type="Google" id="ProtNLM"/>
    </source>
</evidence>
<protein>
    <recommendedName>
        <fullName evidence="4">Secreted protein</fullName>
    </recommendedName>
</protein>
<dbReference type="RefSeq" id="WP_037962319.1">
    <property type="nucleotide sequence ID" value="NZ_JBIRHZ010000007.1"/>
</dbReference>
<evidence type="ECO:0000256" key="1">
    <source>
        <dbReference type="SAM" id="SignalP"/>
    </source>
</evidence>